<evidence type="ECO:0000256" key="1">
    <source>
        <dbReference type="ARBA" id="ARBA00009437"/>
    </source>
</evidence>
<comment type="caution">
    <text evidence="6">The sequence shown here is derived from an EMBL/GenBank/DDBJ whole genome shotgun (WGS) entry which is preliminary data.</text>
</comment>
<organism evidence="6 7">
    <name type="scientific">Fictibacillus marinisediminis</name>
    <dbReference type="NCBI Taxonomy" id="2878389"/>
    <lineage>
        <taxon>Bacteria</taxon>
        <taxon>Bacillati</taxon>
        <taxon>Bacillota</taxon>
        <taxon>Bacilli</taxon>
        <taxon>Bacillales</taxon>
        <taxon>Fictibacillaceae</taxon>
        <taxon>Fictibacillus</taxon>
    </lineage>
</organism>
<sequence length="291" mass="32586">MDQELHVFVTVVEKANFSHAAEVLHITQPAVSRYIKNLESKMNAKLLERNNKMVQMTKAGEIVYHHAKEILSLYEKMNVLVADLMSQPSGKLSIGASYTFGEYILPHIIATIRAEFPQINPSIMIGNTREIVHQVASRHIDVGIIEGKMTDEHVAMERFSVDSLVVVVSAGHPLAQKEVVSFSDLEDETWIVREQGSGTREATEQMFADHRFTPGSVMEFGSTQIIKESVEAGLGVSFLSTWTIRKELALGTLKVLDLPGFPVQRQFTLVTQDTEFQTKAMEVFLRVLKQG</sequence>
<dbReference type="EMBL" id="JAIWJX010000002">
    <property type="protein sequence ID" value="MCK6258854.1"/>
    <property type="molecule type" value="Genomic_DNA"/>
</dbReference>
<dbReference type="PANTHER" id="PTHR30126:SF39">
    <property type="entry name" value="HTH-TYPE TRANSCRIPTIONAL REGULATOR CYSL"/>
    <property type="match status" value="1"/>
</dbReference>
<comment type="similarity">
    <text evidence="1">Belongs to the LysR transcriptional regulatory family.</text>
</comment>
<dbReference type="Pfam" id="PF03466">
    <property type="entry name" value="LysR_substrate"/>
    <property type="match status" value="1"/>
</dbReference>
<dbReference type="PROSITE" id="PS50931">
    <property type="entry name" value="HTH_LYSR"/>
    <property type="match status" value="1"/>
</dbReference>
<keyword evidence="2" id="KW-0805">Transcription regulation</keyword>
<evidence type="ECO:0000256" key="2">
    <source>
        <dbReference type="ARBA" id="ARBA00023015"/>
    </source>
</evidence>
<evidence type="ECO:0000256" key="4">
    <source>
        <dbReference type="ARBA" id="ARBA00023163"/>
    </source>
</evidence>
<dbReference type="RefSeq" id="WP_248254088.1">
    <property type="nucleotide sequence ID" value="NZ_JAIWJX010000002.1"/>
</dbReference>
<dbReference type="Gene3D" id="1.10.10.10">
    <property type="entry name" value="Winged helix-like DNA-binding domain superfamily/Winged helix DNA-binding domain"/>
    <property type="match status" value="1"/>
</dbReference>
<feature type="domain" description="HTH lysR-type" evidence="5">
    <location>
        <begin position="1"/>
        <end position="57"/>
    </location>
</feature>
<accession>A0A9X1XJT4</accession>
<dbReference type="InterPro" id="IPR036388">
    <property type="entry name" value="WH-like_DNA-bd_sf"/>
</dbReference>
<dbReference type="PRINTS" id="PR00039">
    <property type="entry name" value="HTHLYSR"/>
</dbReference>
<evidence type="ECO:0000256" key="3">
    <source>
        <dbReference type="ARBA" id="ARBA00023125"/>
    </source>
</evidence>
<dbReference type="FunFam" id="1.10.10.10:FF:000001">
    <property type="entry name" value="LysR family transcriptional regulator"/>
    <property type="match status" value="1"/>
</dbReference>
<dbReference type="InterPro" id="IPR005119">
    <property type="entry name" value="LysR_subst-bd"/>
</dbReference>
<dbReference type="InterPro" id="IPR036390">
    <property type="entry name" value="WH_DNA-bd_sf"/>
</dbReference>
<keyword evidence="3" id="KW-0238">DNA-binding</keyword>
<dbReference type="GO" id="GO:0000976">
    <property type="term" value="F:transcription cis-regulatory region binding"/>
    <property type="evidence" value="ECO:0007669"/>
    <property type="project" value="TreeGrafter"/>
</dbReference>
<dbReference type="Pfam" id="PF00126">
    <property type="entry name" value="HTH_1"/>
    <property type="match status" value="1"/>
</dbReference>
<dbReference type="Proteomes" id="UP001139011">
    <property type="component" value="Unassembled WGS sequence"/>
</dbReference>
<gene>
    <name evidence="6" type="ORF">LCY76_19990</name>
</gene>
<evidence type="ECO:0000313" key="6">
    <source>
        <dbReference type="EMBL" id="MCK6258854.1"/>
    </source>
</evidence>
<dbReference type="InterPro" id="IPR000847">
    <property type="entry name" value="LysR_HTH_N"/>
</dbReference>
<keyword evidence="7" id="KW-1185">Reference proteome</keyword>
<dbReference type="Gene3D" id="3.40.190.290">
    <property type="match status" value="1"/>
</dbReference>
<protein>
    <submittedName>
        <fullName evidence="6">LysR family transcriptional regulator</fullName>
    </submittedName>
</protein>
<name>A0A9X1XJT4_9BACL</name>
<dbReference type="PANTHER" id="PTHR30126">
    <property type="entry name" value="HTH-TYPE TRANSCRIPTIONAL REGULATOR"/>
    <property type="match status" value="1"/>
</dbReference>
<dbReference type="GO" id="GO:0003700">
    <property type="term" value="F:DNA-binding transcription factor activity"/>
    <property type="evidence" value="ECO:0007669"/>
    <property type="project" value="InterPro"/>
</dbReference>
<evidence type="ECO:0000313" key="7">
    <source>
        <dbReference type="Proteomes" id="UP001139011"/>
    </source>
</evidence>
<dbReference type="CDD" id="cd08420">
    <property type="entry name" value="PBP2_CysL_like"/>
    <property type="match status" value="1"/>
</dbReference>
<keyword evidence="4" id="KW-0804">Transcription</keyword>
<reference evidence="6" key="1">
    <citation type="submission" date="2021-09" db="EMBL/GenBank/DDBJ databases">
        <title>Genome analysis of Fictibacillus sp. KIGAM418 isolated from marine sediment.</title>
        <authorList>
            <person name="Seo M.-J."/>
            <person name="Cho E.-S."/>
            <person name="Hwang C.Y."/>
        </authorList>
    </citation>
    <scope>NUCLEOTIDE SEQUENCE</scope>
    <source>
        <strain evidence="6">KIGAM418</strain>
    </source>
</reference>
<dbReference type="SUPFAM" id="SSF46785">
    <property type="entry name" value="Winged helix' DNA-binding domain"/>
    <property type="match status" value="1"/>
</dbReference>
<dbReference type="AlphaFoldDB" id="A0A9X1XJT4"/>
<evidence type="ECO:0000259" key="5">
    <source>
        <dbReference type="PROSITE" id="PS50931"/>
    </source>
</evidence>
<proteinExistence type="inferred from homology"/>
<dbReference type="SUPFAM" id="SSF53850">
    <property type="entry name" value="Periplasmic binding protein-like II"/>
    <property type="match status" value="1"/>
</dbReference>